<reference evidence="2" key="1">
    <citation type="submission" date="2020-07" db="EMBL/GenBank/DDBJ databases">
        <title>Huge and variable diversity of episymbiotic CPR bacteria and DPANN archaea in groundwater ecosystems.</title>
        <authorList>
            <person name="He C.Y."/>
            <person name="Keren R."/>
            <person name="Whittaker M."/>
            <person name="Farag I.F."/>
            <person name="Doudna J."/>
            <person name="Cate J.H.D."/>
            <person name="Banfield J.F."/>
        </authorList>
    </citation>
    <scope>NUCLEOTIDE SEQUENCE</scope>
    <source>
        <strain evidence="2">NC_groundwater_1818_Pr3_B-0.1um_66_35</strain>
    </source>
</reference>
<gene>
    <name evidence="2" type="ORF">HZA66_16250</name>
</gene>
<dbReference type="AlphaFoldDB" id="A0A933RZE2"/>
<sequence length="273" mass="28578">MRPHPAVPTRPAQARIHPALRSFADECRDAAIRMLAYVGALALIGMVVFYAANPLTEAAISAATTPAERSDWSVATRSPPAFAVSQPDKAGRSTEYEILRHPGGGRKDVLRFGAAGQPPTAEIEIYRLGSEAPRQMPPAAELAARMDPGGTGATQHAGMIDTKFGPVTLLGLAGGNSPAAGCLGFVKPVDQAGLRIAGWSCAGDNAPQRRATIACLLDSLMLLSAGNDAAVAEVFAQAELRRSGCGPERLPTASTDWIFSGRDPDLRGRLSLN</sequence>
<accession>A0A933RZE2</accession>
<evidence type="ECO:0000313" key="2">
    <source>
        <dbReference type="EMBL" id="MBI5130992.1"/>
    </source>
</evidence>
<comment type="caution">
    <text evidence="2">The sequence shown here is derived from an EMBL/GenBank/DDBJ whole genome shotgun (WGS) entry which is preliminary data.</text>
</comment>
<proteinExistence type="predicted"/>
<keyword evidence="1" id="KW-0472">Membrane</keyword>
<evidence type="ECO:0000313" key="3">
    <source>
        <dbReference type="Proteomes" id="UP000782519"/>
    </source>
</evidence>
<dbReference type="EMBL" id="JACRJB010000048">
    <property type="protein sequence ID" value="MBI5130992.1"/>
    <property type="molecule type" value="Genomic_DNA"/>
</dbReference>
<keyword evidence="1" id="KW-0812">Transmembrane</keyword>
<feature type="transmembrane region" description="Helical" evidence="1">
    <location>
        <begin position="30"/>
        <end position="52"/>
    </location>
</feature>
<keyword evidence="1" id="KW-1133">Transmembrane helix</keyword>
<protein>
    <submittedName>
        <fullName evidence="2">Uncharacterized protein</fullName>
    </submittedName>
</protein>
<name>A0A933RZE2_RHOPL</name>
<organism evidence="2 3">
    <name type="scientific">Rhodopseudomonas palustris</name>
    <dbReference type="NCBI Taxonomy" id="1076"/>
    <lineage>
        <taxon>Bacteria</taxon>
        <taxon>Pseudomonadati</taxon>
        <taxon>Pseudomonadota</taxon>
        <taxon>Alphaproteobacteria</taxon>
        <taxon>Hyphomicrobiales</taxon>
        <taxon>Nitrobacteraceae</taxon>
        <taxon>Rhodopseudomonas</taxon>
    </lineage>
</organism>
<dbReference type="Proteomes" id="UP000782519">
    <property type="component" value="Unassembled WGS sequence"/>
</dbReference>
<evidence type="ECO:0000256" key="1">
    <source>
        <dbReference type="SAM" id="Phobius"/>
    </source>
</evidence>